<feature type="region of interest" description="Disordered" evidence="5">
    <location>
        <begin position="1108"/>
        <end position="1135"/>
    </location>
</feature>
<dbReference type="InterPro" id="IPR055557">
    <property type="entry name" value="DUF7133"/>
</dbReference>
<proteinExistence type="predicted"/>
<dbReference type="InterPro" id="IPR011042">
    <property type="entry name" value="6-blade_b-propeller_TolB-like"/>
</dbReference>
<keyword evidence="1 4" id="KW-0349">Heme</keyword>
<dbReference type="Gene3D" id="2.120.10.30">
    <property type="entry name" value="TolB, C-terminal domain"/>
    <property type="match status" value="1"/>
</dbReference>
<dbReference type="GO" id="GO:0046872">
    <property type="term" value="F:metal ion binding"/>
    <property type="evidence" value="ECO:0007669"/>
    <property type="project" value="UniProtKB-KW"/>
</dbReference>
<dbReference type="Pfam" id="PF23500">
    <property type="entry name" value="DUF7133"/>
    <property type="match status" value="1"/>
</dbReference>
<dbReference type="PANTHER" id="PTHR33546">
    <property type="entry name" value="LARGE, MULTIFUNCTIONAL SECRETED PROTEIN-RELATED"/>
    <property type="match status" value="1"/>
</dbReference>
<dbReference type="PROSITE" id="PS51007">
    <property type="entry name" value="CYTC"/>
    <property type="match status" value="1"/>
</dbReference>
<keyword evidence="2 4" id="KW-0479">Metal-binding</keyword>
<dbReference type="InterPro" id="IPR036909">
    <property type="entry name" value="Cyt_c-like_dom_sf"/>
</dbReference>
<dbReference type="InterPro" id="IPR011041">
    <property type="entry name" value="Quinoprot_gluc/sorb_DH_b-prop"/>
</dbReference>
<dbReference type="Gene3D" id="3.40.50.880">
    <property type="match status" value="1"/>
</dbReference>
<dbReference type="SUPFAM" id="SSF52317">
    <property type="entry name" value="Class I glutamine amidotransferase-like"/>
    <property type="match status" value="1"/>
</dbReference>
<dbReference type="PANTHER" id="PTHR33546:SF1">
    <property type="entry name" value="LARGE, MULTIFUNCTIONAL SECRETED PROTEIN"/>
    <property type="match status" value="1"/>
</dbReference>
<dbReference type="SUPFAM" id="SSF50952">
    <property type="entry name" value="Soluble quinoprotein glucose dehydrogenase"/>
    <property type="match status" value="1"/>
</dbReference>
<evidence type="ECO:0000259" key="6">
    <source>
        <dbReference type="PROSITE" id="PS51007"/>
    </source>
</evidence>
<accession>A0A934RUF6</accession>
<keyword evidence="3 4" id="KW-0408">Iron</keyword>
<sequence length="1135" mass="125604">MKHLPILIALALAAAVFGKSLVVPTEDARRLNILFFGAPTAHHPGHDPVTRYRVIKKHLGTEGIDFNYTEDPAEAFNPTTLAQHDAILMYGNWHQNGQLPAEQKQALFQYIEQGGGFLPIHMASACYGGSPDFVKLVGAKFRSHGGEVFKPETVNRTHPITQGYQSFEAWDETYEHSDHNDDRVVLQKRGNEPWTWVRTHGKGRVFYTASGHDHRVWDTPEFHDLLKRAIFWSVGDEAKGRLDALQLPELKFEKAQLPGYRERKTIEQYQAPLRPEESLKLAQVPPGFELSLFASDPDIVNPIAINWDEKGRAYVLETIDYPNNLQANNIGHDRLTICEDTDGDGRADKFTRFAEKLSIPTSIEFAADGVICTNGSEMLFLKDTNGDDKADVRKILFQGFNMGDTHAGVSNLKAAPDGWIYATIGYSGFRGLINGQQESFGMGIFRFRLTADPASTEVGADGTLQEIVEYEYIQPTTNNTWGLDFTADFDIFASTANGNPSAYVTFPKRDYDAVGLEQPRTPRADFKDPFNPSSTDIRQVENHDTYTSAAGHAFYKARNFPEAYWDKIFFVCGPTGKLVGQFEIVKDGSGFRSHQLRNNIYNSADAWSAPVAAEVGPDGALWVCDWYNIIVQHNPTPSEGSAGYNARNGRGNAYVTPLRDKEHGRIYRITAKGRELAGEPQNDVYDFLASEPTLESITAALKSDNPGLRRAALRIAPLDGTLSELFLSEGRIAEKDPRTLVELLLAFSRLAPSQEIVQAILALEVDPNDVGLRDAREVALRKHASAALLQLASTWQPQEQTARNILANADLEKQGDWGPRIYGGNRNPKHRHLNAQGRDKSGCLSITSEQPADTGWGLTVSVRPNTTYEFGGFVKTENLSVQNGPGVLFNIHGGPQTSSVREKDSDWTELTGTFTTGRDQREVLMHCLFGGYGSATGTAYYDDLYIREVSRDDTGNLVRNLVRYFAQNSTAAQFDELMAGLKADGGSAARVIATQLQNAPRREVEVTRKNTIDPAIHKRGKEIYDKTCIACHGPDGKGVAGAFPPLDGSEWVTGDPAPILKVLLHGLQGPIEVKGETYTNIMPPHVFSDQEMADVATYIRQTWSNDAPAVTEEEAAKVRAATKERKTPWTAPELN</sequence>
<dbReference type="SUPFAM" id="SSF46626">
    <property type="entry name" value="Cytochrome c"/>
    <property type="match status" value="1"/>
</dbReference>
<dbReference type="AlphaFoldDB" id="A0A934RUF6"/>
<evidence type="ECO:0000256" key="2">
    <source>
        <dbReference type="ARBA" id="ARBA00022723"/>
    </source>
</evidence>
<evidence type="ECO:0000313" key="8">
    <source>
        <dbReference type="Proteomes" id="UP000604083"/>
    </source>
</evidence>
<protein>
    <submittedName>
        <fullName evidence="7">ThuA domain-containing protein</fullName>
    </submittedName>
</protein>
<dbReference type="InterPro" id="IPR009056">
    <property type="entry name" value="Cyt_c-like_dom"/>
</dbReference>
<name>A0A934RUF6_9BACT</name>
<feature type="domain" description="Cytochrome c" evidence="6">
    <location>
        <begin position="1015"/>
        <end position="1103"/>
    </location>
</feature>
<evidence type="ECO:0000256" key="5">
    <source>
        <dbReference type="SAM" id="MobiDB-lite"/>
    </source>
</evidence>
<dbReference type="InterPro" id="IPR029062">
    <property type="entry name" value="Class_I_gatase-like"/>
</dbReference>
<dbReference type="NCBIfam" id="TIGR02604">
    <property type="entry name" value="Piru_Ver_Nterm"/>
    <property type="match status" value="1"/>
</dbReference>
<reference evidence="7" key="1">
    <citation type="submission" date="2021-01" db="EMBL/GenBank/DDBJ databases">
        <title>Modified the classification status of verrucomicrobia.</title>
        <authorList>
            <person name="Feng X."/>
        </authorList>
    </citation>
    <scope>NUCLEOTIDE SEQUENCE</scope>
    <source>
        <strain evidence="7">KCTC 12986</strain>
    </source>
</reference>
<dbReference type="GO" id="GO:0020037">
    <property type="term" value="F:heme binding"/>
    <property type="evidence" value="ECO:0007669"/>
    <property type="project" value="InterPro"/>
</dbReference>
<dbReference type="InterPro" id="IPR013428">
    <property type="entry name" value="Membrane-bound_put_N"/>
</dbReference>
<gene>
    <name evidence="7" type="ORF">JIN78_16235</name>
</gene>
<feature type="compositionally biased region" description="Basic and acidic residues" evidence="5">
    <location>
        <begin position="1114"/>
        <end position="1127"/>
    </location>
</feature>
<comment type="caution">
    <text evidence="7">The sequence shown here is derived from an EMBL/GenBank/DDBJ whole genome shotgun (WGS) entry which is preliminary data.</text>
</comment>
<dbReference type="EMBL" id="JAENIO010000066">
    <property type="protein sequence ID" value="MBK1835618.1"/>
    <property type="molecule type" value="Genomic_DNA"/>
</dbReference>
<dbReference type="Gene3D" id="2.60.120.260">
    <property type="entry name" value="Galactose-binding domain-like"/>
    <property type="match status" value="1"/>
</dbReference>
<dbReference type="InterPro" id="IPR029010">
    <property type="entry name" value="ThuA-like"/>
</dbReference>
<dbReference type="GO" id="GO:0009055">
    <property type="term" value="F:electron transfer activity"/>
    <property type="evidence" value="ECO:0007669"/>
    <property type="project" value="InterPro"/>
</dbReference>
<evidence type="ECO:0000256" key="3">
    <source>
        <dbReference type="ARBA" id="ARBA00023004"/>
    </source>
</evidence>
<dbReference type="RefSeq" id="WP_200393054.1">
    <property type="nucleotide sequence ID" value="NZ_JAENIO010000066.1"/>
</dbReference>
<keyword evidence="8" id="KW-1185">Reference proteome</keyword>
<dbReference type="Pfam" id="PF00034">
    <property type="entry name" value="Cytochrom_C"/>
    <property type="match status" value="1"/>
</dbReference>
<dbReference type="Gene3D" id="1.10.760.10">
    <property type="entry name" value="Cytochrome c-like domain"/>
    <property type="match status" value="1"/>
</dbReference>
<evidence type="ECO:0000256" key="1">
    <source>
        <dbReference type="ARBA" id="ARBA00022617"/>
    </source>
</evidence>
<dbReference type="Proteomes" id="UP000604083">
    <property type="component" value="Unassembled WGS sequence"/>
</dbReference>
<evidence type="ECO:0000256" key="4">
    <source>
        <dbReference type="PROSITE-ProRule" id="PRU00433"/>
    </source>
</evidence>
<evidence type="ECO:0000313" key="7">
    <source>
        <dbReference type="EMBL" id="MBK1835618.1"/>
    </source>
</evidence>
<organism evidence="7 8">
    <name type="scientific">Roseibacillus ishigakijimensis</name>
    <dbReference type="NCBI Taxonomy" id="454146"/>
    <lineage>
        <taxon>Bacteria</taxon>
        <taxon>Pseudomonadati</taxon>
        <taxon>Verrucomicrobiota</taxon>
        <taxon>Verrucomicrobiia</taxon>
        <taxon>Verrucomicrobiales</taxon>
        <taxon>Verrucomicrobiaceae</taxon>
        <taxon>Roseibacillus</taxon>
    </lineage>
</organism>
<dbReference type="Pfam" id="PF06283">
    <property type="entry name" value="ThuA"/>
    <property type="match status" value="1"/>
</dbReference>